<organism evidence="5 6">
    <name type="scientific">Metabacillus herbersteinensis</name>
    <dbReference type="NCBI Taxonomy" id="283816"/>
    <lineage>
        <taxon>Bacteria</taxon>
        <taxon>Bacillati</taxon>
        <taxon>Bacillota</taxon>
        <taxon>Bacilli</taxon>
        <taxon>Bacillales</taxon>
        <taxon>Bacillaceae</taxon>
        <taxon>Metabacillus</taxon>
    </lineage>
</organism>
<comment type="subcellular location">
    <subcellularLocation>
        <location evidence="1">Cell envelope</location>
    </subcellularLocation>
</comment>
<dbReference type="CDD" id="cd01536">
    <property type="entry name" value="PBP1_ABC_sugar_binding-like"/>
    <property type="match status" value="1"/>
</dbReference>
<dbReference type="Gene3D" id="3.40.50.2300">
    <property type="match status" value="2"/>
</dbReference>
<dbReference type="SUPFAM" id="SSF53822">
    <property type="entry name" value="Periplasmic binding protein-like I"/>
    <property type="match status" value="1"/>
</dbReference>
<name>A0ABV6GJH0_9BACI</name>
<evidence type="ECO:0000256" key="3">
    <source>
        <dbReference type="ARBA" id="ARBA00022729"/>
    </source>
</evidence>
<gene>
    <name evidence="5" type="ORF">ACFFIX_20895</name>
</gene>
<dbReference type="PANTHER" id="PTHR46847:SF1">
    <property type="entry name" value="D-ALLOSE-BINDING PERIPLASMIC PROTEIN-RELATED"/>
    <property type="match status" value="1"/>
</dbReference>
<reference evidence="5 6" key="1">
    <citation type="submission" date="2024-09" db="EMBL/GenBank/DDBJ databases">
        <authorList>
            <person name="Sun Q."/>
            <person name="Mori K."/>
        </authorList>
    </citation>
    <scope>NUCLEOTIDE SEQUENCE [LARGE SCALE GENOMIC DNA]</scope>
    <source>
        <strain evidence="5 6">CCM 7228</strain>
    </source>
</reference>
<dbReference type="Pfam" id="PF13407">
    <property type="entry name" value="Peripla_BP_4"/>
    <property type="match status" value="1"/>
</dbReference>
<feature type="domain" description="Periplasmic binding protein" evidence="4">
    <location>
        <begin position="35"/>
        <end position="289"/>
    </location>
</feature>
<dbReference type="Proteomes" id="UP001589854">
    <property type="component" value="Unassembled WGS sequence"/>
</dbReference>
<keyword evidence="6" id="KW-1185">Reference proteome</keyword>
<evidence type="ECO:0000259" key="4">
    <source>
        <dbReference type="Pfam" id="PF13407"/>
    </source>
</evidence>
<evidence type="ECO:0000313" key="5">
    <source>
        <dbReference type="EMBL" id="MFC0273847.1"/>
    </source>
</evidence>
<dbReference type="PANTHER" id="PTHR46847">
    <property type="entry name" value="D-ALLOSE-BINDING PERIPLASMIC PROTEIN-RELATED"/>
    <property type="match status" value="1"/>
</dbReference>
<keyword evidence="3" id="KW-0732">Signal</keyword>
<dbReference type="InterPro" id="IPR028082">
    <property type="entry name" value="Peripla_BP_I"/>
</dbReference>
<proteinExistence type="inferred from homology"/>
<evidence type="ECO:0000313" key="6">
    <source>
        <dbReference type="Proteomes" id="UP001589854"/>
    </source>
</evidence>
<dbReference type="EMBL" id="JBHLVO010000025">
    <property type="protein sequence ID" value="MFC0273847.1"/>
    <property type="molecule type" value="Genomic_DNA"/>
</dbReference>
<comment type="caution">
    <text evidence="5">The sequence shown here is derived from an EMBL/GenBank/DDBJ whole genome shotgun (WGS) entry which is preliminary data.</text>
</comment>
<evidence type="ECO:0000256" key="2">
    <source>
        <dbReference type="ARBA" id="ARBA00007639"/>
    </source>
</evidence>
<protein>
    <submittedName>
        <fullName evidence="5">Sugar ABC transporter substrate-binding protein</fullName>
    </submittedName>
</protein>
<dbReference type="InterPro" id="IPR025997">
    <property type="entry name" value="SBP_2_dom"/>
</dbReference>
<dbReference type="RefSeq" id="WP_378937549.1">
    <property type="nucleotide sequence ID" value="NZ_JBHLVO010000025.1"/>
</dbReference>
<accession>A0ABV6GJH0</accession>
<sequence>MFIKRRKLFILILIIIFAIILGFISKPFGVEKPKVVIILKDVNSQYWEIVKAGAEKGFRDFRLDGKIIAPVEGTAEEQANIIKNIYKENPDVLIVAPTSSLIVIPALDDFVKKYKDIPVLLLDTDDPWKHKTSYIGTDNLDLGKRAGAFLASQLQPGDKVALIGGDPEIPVSGERIQGAKITLKEAGINIATEKVGLNNENDEKKAMETILRDHRDVKGIIASNDGMALNALKVIEEHGLKMPVTGADGITEMLELIEEGTLPGSVAQNPYDMGYLSVETALKVTKGEKVEKNVDSGVDIIIKDNAEQRLNFLTKLLN</sequence>
<comment type="similarity">
    <text evidence="2">Belongs to the bacterial solute-binding protein 2 family.</text>
</comment>
<evidence type="ECO:0000256" key="1">
    <source>
        <dbReference type="ARBA" id="ARBA00004196"/>
    </source>
</evidence>